<gene>
    <name evidence="2" type="ORF">FRZ32_01540</name>
</gene>
<evidence type="ECO:0000313" key="3">
    <source>
        <dbReference type="Proteomes" id="UP000321249"/>
    </source>
</evidence>
<comment type="caution">
    <text evidence="2">The sequence shown here is derived from an EMBL/GenBank/DDBJ whole genome shotgun (WGS) entry which is preliminary data.</text>
</comment>
<keyword evidence="1" id="KW-0732">Signal</keyword>
<feature type="signal peptide" evidence="1">
    <location>
        <begin position="1"/>
        <end position="18"/>
    </location>
</feature>
<dbReference type="OrthoDB" id="7605614at2"/>
<keyword evidence="3" id="KW-1185">Reference proteome</keyword>
<sequence length="117" mass="12570">MRLIIFAGLALAAAPAAAAGTDRPSCTLRGTHVYQRMADVPRGAMAALGVRMAERGQPFQATDVIMPGERLPGARFAAARLDGCTLTIRYERGGIAHTWNTAVIERRGIGWVVVRPR</sequence>
<evidence type="ECO:0000313" key="2">
    <source>
        <dbReference type="EMBL" id="TXC62453.1"/>
    </source>
</evidence>
<dbReference type="RefSeq" id="WP_147041841.1">
    <property type="nucleotide sequence ID" value="NZ_BAABIR010000001.1"/>
</dbReference>
<reference evidence="2 3" key="1">
    <citation type="journal article" date="2015" name="J. Microbiol.">
        <title>Sphingosinicella ginsenosidimutans sp. nov., with ginsenoside converting activity.</title>
        <authorList>
            <person name="Kim J.K."/>
            <person name="Kang M.S."/>
            <person name="Park S.C."/>
            <person name="Kim K.M."/>
            <person name="Choi K."/>
            <person name="Yoon M.H."/>
            <person name="Im W.T."/>
        </authorList>
    </citation>
    <scope>NUCLEOTIDE SEQUENCE [LARGE SCALE GENOMIC DNA]</scope>
    <source>
        <strain evidence="2 3">BS-11</strain>
    </source>
</reference>
<proteinExistence type="predicted"/>
<feature type="chain" id="PRO_5022717930" evidence="1">
    <location>
        <begin position="19"/>
        <end position="117"/>
    </location>
</feature>
<dbReference type="AlphaFoldDB" id="A0A5C6TQ16"/>
<dbReference type="Proteomes" id="UP000321249">
    <property type="component" value="Unassembled WGS sequence"/>
</dbReference>
<evidence type="ECO:0000256" key="1">
    <source>
        <dbReference type="SAM" id="SignalP"/>
    </source>
</evidence>
<dbReference type="EMBL" id="VOQQ01000001">
    <property type="protein sequence ID" value="TXC62453.1"/>
    <property type="molecule type" value="Genomic_DNA"/>
</dbReference>
<protein>
    <submittedName>
        <fullName evidence="2">Uncharacterized protein</fullName>
    </submittedName>
</protein>
<name>A0A5C6TQ16_9SPHN</name>
<accession>A0A5C6TQ16</accession>
<organism evidence="2 3">
    <name type="scientific">Allosphingosinicella ginsenosidimutans</name>
    <dbReference type="NCBI Taxonomy" id="1176539"/>
    <lineage>
        <taxon>Bacteria</taxon>
        <taxon>Pseudomonadati</taxon>
        <taxon>Pseudomonadota</taxon>
        <taxon>Alphaproteobacteria</taxon>
        <taxon>Sphingomonadales</taxon>
        <taxon>Sphingomonadaceae</taxon>
        <taxon>Allosphingosinicella</taxon>
    </lineage>
</organism>